<feature type="non-terminal residue" evidence="1">
    <location>
        <position position="1"/>
    </location>
</feature>
<dbReference type="EMBL" id="CM056741">
    <property type="protein sequence ID" value="KAJ8683333.1"/>
    <property type="molecule type" value="Genomic_DNA"/>
</dbReference>
<sequence>GVSWGEWTPCTRSCGGGISRQQKRCRRKPCKGRPWNIKYKVCNVQPCDKPIDHRTEQCSNFDNVPYDEQLLKWYPYYDPSRPCALICRGVSRNSKNSDGSNDRNNNVIATSGGKSSSSEHNRAEKVSLEDYESAEGIVVQLAEKVEDGTKCYPDTQDVCVNGECMRVGCDMRVGSNRIRDACGVCGGDGTNCNVKYSWSLESTSACSESCGGGFKIATSVCKTTGVEKNIVDSSKCNSELKPEKVLVPCNTHSCSTKWMTGDWSKCSVSCGGGSRSRAVFCIEENGNATSKLPSNKCNANRKPKFQEICNAFSCPMWETGEWSECSSRCGKGLRTRSVECRDGNGRLSDDCNLQQRPRSEQECRASPGSIECSNYGDEMPQPMAQSYQMAPVPEKLIDQPVPSQATFIADEWSPCSVTCGEGVRKREVRCKIFLEFSRTVAELPDHQCSGLKPLKTEKCIMEPCNLLENSLAYRVDTVGDSSYAEPSLTDSYSSASGGGGSGSSQVGAGGSSATTSAGGHDANVKVAPGSSVKTTYSWKEVGYTDCSATCLGGVQDLIITCVRDDTKKTVMPLLCSAETKPESRIRVCNDHPCPPRWNTSEFSPCMSPCGLGIQTREVTCIHEVTRGTANTVAVPSHMCPQPPPADRQYCNVWDCPVAWKVGEWGKCSKTCGGGVKRRQVSCEQTMAQGRVQSKPERDCPTPKPRSEKECNGKACEQLSASAQASIVTKNNSYVQPESGKKISLDIGGHATIFQGTPVLKIRCPVKKFDKAHLVWKKDDEEIRKSKKFKINKKGALKIVDINLSDAGVYSCWAGQTSAGMRITVKAKTGRDLMSNEEVLRSGNAVHQRQGAHLSSAPVNSEPFYSVYNEENQESKHERAASSTEKPRRNKKQKQATSELPDEPTGKYEYSVTPQLQPAESVAASSASTLMPHLSHVISTIKNYWSSPQQPSAMVSQTRTARHETGFHLDAAPLSTSSLHLVTSDDTVSPARFDFFHGNTAIPDNEFGPDEERIFIDDDDDPFSAVSLYSVEPSSPHHISSNSVSPSQQPTVTILSSSSSSSSSYNTPDTSQSTWHARHHHGSTERRHYHHHELQEVTRHPKDHSDNGLSSLELVTNEMDSGSESSESDLYELGTSASPASPSEDLSQEDESTVMTTTTTTEDNSIGVSPSTNGEEISDGEETVTENEPEVTVTLQPERKVVDEPVTVMQGRPGKDMARNAAFIVEIATTRKSVTPVVIGSIDGKPTVGPVESISKVPKDDLIFEWVTTDWSRCTQTCGGGGFQMRGAQCTVRSLKNESDPSRISLRTVIGASLCEDAGYPVPEKVRPCGGGKCPQWQTSEWSPCETSRCFNWKTAMQRREISCLIAEESDNRVDNTTLPEPVKCDEASRPPQRQECYNDACKGVWRVGEWSECSGSCEEDGIKYRILQCVWYGTKKPAGNACRDIPRPPVMKTCRGPPCPKASDECKDHSQLCSRVKLMKMCRVPLYGKQCCKSCHQDRHV</sequence>
<evidence type="ECO:0000313" key="1">
    <source>
        <dbReference type="EMBL" id="KAJ8683333.1"/>
    </source>
</evidence>
<protein>
    <submittedName>
        <fullName evidence="1">Uncharacterized protein</fullName>
    </submittedName>
</protein>
<reference evidence="1" key="1">
    <citation type="submission" date="2023-04" db="EMBL/GenBank/DDBJ databases">
        <title>A chromosome-level genome assembly of the parasitoid wasp Eretmocerus hayati.</title>
        <authorList>
            <person name="Zhong Y."/>
            <person name="Liu S."/>
            <person name="Liu Y."/>
        </authorList>
    </citation>
    <scope>NUCLEOTIDE SEQUENCE</scope>
    <source>
        <strain evidence="1">ZJU_SS_LIU_2023</strain>
    </source>
</reference>
<gene>
    <name evidence="1" type="ORF">QAD02_019125</name>
</gene>
<comment type="caution">
    <text evidence="1">The sequence shown here is derived from an EMBL/GenBank/DDBJ whole genome shotgun (WGS) entry which is preliminary data.</text>
</comment>
<name>A0ACC2PIP9_9HYME</name>
<dbReference type="Proteomes" id="UP001239111">
    <property type="component" value="Chromosome 1"/>
</dbReference>
<accession>A0ACC2PIP9</accession>
<keyword evidence="2" id="KW-1185">Reference proteome</keyword>
<evidence type="ECO:0000313" key="2">
    <source>
        <dbReference type="Proteomes" id="UP001239111"/>
    </source>
</evidence>
<organism evidence="1 2">
    <name type="scientific">Eretmocerus hayati</name>
    <dbReference type="NCBI Taxonomy" id="131215"/>
    <lineage>
        <taxon>Eukaryota</taxon>
        <taxon>Metazoa</taxon>
        <taxon>Ecdysozoa</taxon>
        <taxon>Arthropoda</taxon>
        <taxon>Hexapoda</taxon>
        <taxon>Insecta</taxon>
        <taxon>Pterygota</taxon>
        <taxon>Neoptera</taxon>
        <taxon>Endopterygota</taxon>
        <taxon>Hymenoptera</taxon>
        <taxon>Apocrita</taxon>
        <taxon>Proctotrupomorpha</taxon>
        <taxon>Chalcidoidea</taxon>
        <taxon>Aphelinidae</taxon>
        <taxon>Aphelininae</taxon>
        <taxon>Eretmocerus</taxon>
    </lineage>
</organism>
<proteinExistence type="predicted"/>